<accession>A0A3P4AX24</accession>
<comment type="similarity">
    <text evidence="1">Belongs to the UPF0065 (bug) family.</text>
</comment>
<dbReference type="PANTHER" id="PTHR42928">
    <property type="entry name" value="TRICARBOXYLATE-BINDING PROTEIN"/>
    <property type="match status" value="1"/>
</dbReference>
<name>A0A3P4AX24_9BURK</name>
<sequence>MNSAKKLFALFLSIAGLPGGQAAHAQAQAYPSRPITWVSPWTAGGGNDILSRALAEQLSSRLGQTVVVENRPGATGTIGTAQVARAAPDGYTLTLASAATHATAPAIYSKLSYDPVKDFTPITLVATVANVLVVHPSVPAANLKELIAYAKAHPNQLNYSSVGAGSIQHLSGVMFNQLAGVETAHVPYKGTAPAVVDLLAGRVQMAFESLPTMLPHIRSGALRAIGVTTSARSQVLPELPTLAEAGLPGFDASLWYAVMGPAGIPEPVVKTLHDSVVASLKTPEVMRRLSEQGADLATSTPAELAAFVRKDTEKWAGFIKRAGVKLD</sequence>
<organism evidence="3 4">
    <name type="scientific">Pigmentiphaga humi</name>
    <dbReference type="NCBI Taxonomy" id="2478468"/>
    <lineage>
        <taxon>Bacteria</taxon>
        <taxon>Pseudomonadati</taxon>
        <taxon>Pseudomonadota</taxon>
        <taxon>Betaproteobacteria</taxon>
        <taxon>Burkholderiales</taxon>
        <taxon>Alcaligenaceae</taxon>
        <taxon>Pigmentiphaga</taxon>
    </lineage>
</organism>
<keyword evidence="3" id="KW-0675">Receptor</keyword>
<dbReference type="OrthoDB" id="8678477at2"/>
<gene>
    <name evidence="3" type="ORF">PIGHUM_00118</name>
</gene>
<dbReference type="InterPro" id="IPR005064">
    <property type="entry name" value="BUG"/>
</dbReference>
<dbReference type="RefSeq" id="WP_160142086.1">
    <property type="nucleotide sequence ID" value="NZ_UWPJ01000005.1"/>
</dbReference>
<dbReference type="Pfam" id="PF03401">
    <property type="entry name" value="TctC"/>
    <property type="match status" value="1"/>
</dbReference>
<dbReference type="CDD" id="cd13578">
    <property type="entry name" value="PBP2_Bug27"/>
    <property type="match status" value="1"/>
</dbReference>
<dbReference type="InterPro" id="IPR042100">
    <property type="entry name" value="Bug_dom1"/>
</dbReference>
<feature type="chain" id="PRO_5018308366" evidence="2">
    <location>
        <begin position="28"/>
        <end position="327"/>
    </location>
</feature>
<evidence type="ECO:0000256" key="2">
    <source>
        <dbReference type="SAM" id="SignalP"/>
    </source>
</evidence>
<evidence type="ECO:0000313" key="4">
    <source>
        <dbReference type="Proteomes" id="UP000277294"/>
    </source>
</evidence>
<dbReference type="Proteomes" id="UP000277294">
    <property type="component" value="Unassembled WGS sequence"/>
</dbReference>
<protein>
    <submittedName>
        <fullName evidence="3">Tripartite tricarboxylate transporter family receptor</fullName>
    </submittedName>
</protein>
<proteinExistence type="inferred from homology"/>
<feature type="signal peptide" evidence="2">
    <location>
        <begin position="1"/>
        <end position="27"/>
    </location>
</feature>
<keyword evidence="2" id="KW-0732">Signal</keyword>
<dbReference type="EMBL" id="UWPJ01000005">
    <property type="protein sequence ID" value="VCU68071.1"/>
    <property type="molecule type" value="Genomic_DNA"/>
</dbReference>
<evidence type="ECO:0000313" key="3">
    <source>
        <dbReference type="EMBL" id="VCU68071.1"/>
    </source>
</evidence>
<keyword evidence="4" id="KW-1185">Reference proteome</keyword>
<evidence type="ECO:0000256" key="1">
    <source>
        <dbReference type="ARBA" id="ARBA00006987"/>
    </source>
</evidence>
<reference evidence="3 4" key="1">
    <citation type="submission" date="2018-10" db="EMBL/GenBank/DDBJ databases">
        <authorList>
            <person name="Criscuolo A."/>
        </authorList>
    </citation>
    <scope>NUCLEOTIDE SEQUENCE [LARGE SCALE GENOMIC DNA]</scope>
    <source>
        <strain evidence="3">DnA1</strain>
    </source>
</reference>
<dbReference type="Gene3D" id="3.40.190.150">
    <property type="entry name" value="Bordetella uptake gene, domain 1"/>
    <property type="match status" value="1"/>
</dbReference>
<dbReference type="PIRSF" id="PIRSF017082">
    <property type="entry name" value="YflP"/>
    <property type="match status" value="1"/>
</dbReference>
<dbReference type="AlphaFoldDB" id="A0A3P4AX24"/>
<dbReference type="PANTHER" id="PTHR42928:SF5">
    <property type="entry name" value="BLR1237 PROTEIN"/>
    <property type="match status" value="1"/>
</dbReference>
<dbReference type="SUPFAM" id="SSF53850">
    <property type="entry name" value="Periplasmic binding protein-like II"/>
    <property type="match status" value="1"/>
</dbReference>
<dbReference type="Gene3D" id="3.40.190.10">
    <property type="entry name" value="Periplasmic binding protein-like II"/>
    <property type="match status" value="1"/>
</dbReference>